<comment type="caution">
    <text evidence="2">The sequence shown here is derived from an EMBL/GenBank/DDBJ whole genome shotgun (WGS) entry which is preliminary data.</text>
</comment>
<organism evidence="2 3">
    <name type="scientific">Rugamonas fusca</name>
    <dbReference type="NCBI Taxonomy" id="2758568"/>
    <lineage>
        <taxon>Bacteria</taxon>
        <taxon>Pseudomonadati</taxon>
        <taxon>Pseudomonadota</taxon>
        <taxon>Betaproteobacteria</taxon>
        <taxon>Burkholderiales</taxon>
        <taxon>Oxalobacteraceae</taxon>
        <taxon>Telluria group</taxon>
        <taxon>Rugamonas</taxon>
    </lineage>
</organism>
<dbReference type="Pfam" id="PF01370">
    <property type="entry name" value="Epimerase"/>
    <property type="match status" value="1"/>
</dbReference>
<proteinExistence type="predicted"/>
<dbReference type="SUPFAM" id="SSF51735">
    <property type="entry name" value="NAD(P)-binding Rossmann-fold domains"/>
    <property type="match status" value="1"/>
</dbReference>
<keyword evidence="3" id="KW-1185">Reference proteome</keyword>
<dbReference type="PANTHER" id="PTHR43245:SF13">
    <property type="entry name" value="UDP-D-APIOSE_UDP-D-XYLOSE SYNTHASE 2"/>
    <property type="match status" value="1"/>
</dbReference>
<evidence type="ECO:0000259" key="1">
    <source>
        <dbReference type="Pfam" id="PF01370"/>
    </source>
</evidence>
<sequence length="305" mass="32799">MTAPQGRSALVTGASGFIGAALVRRLLAQGWQVHVVLRPDSSRAPLEGLAAEQPARLTIHEHDGGTASLIAIVKAAAPHVVFHLASLFLAQHTAEQVEPLVRSNVLFSTQLAEAMAANGVTLLVNTGTSWQHHENADYNPVCLYAALKQAFEAVLRYYAETAGLRVVTLKLFDTYGPGDQRPKLLHLLKRHAQSGAPLAMSPGEQLIDLVYIDDVIDAFLLAYAQLETAPAGSMKSYGVSSGAPLPLRQIAAIYAQASGRALNIEWGGRPYRPREVMVPWTAFDSVPGWQPKVALADGIKRCLAE</sequence>
<dbReference type="Gene3D" id="3.40.50.720">
    <property type="entry name" value="NAD(P)-binding Rossmann-like Domain"/>
    <property type="match status" value="1"/>
</dbReference>
<evidence type="ECO:0000313" key="3">
    <source>
        <dbReference type="Proteomes" id="UP000566711"/>
    </source>
</evidence>
<feature type="domain" description="NAD-dependent epimerase/dehydratase" evidence="1">
    <location>
        <begin position="9"/>
        <end position="231"/>
    </location>
</feature>
<dbReference type="InterPro" id="IPR050177">
    <property type="entry name" value="Lipid_A_modif_metabolic_enz"/>
</dbReference>
<dbReference type="InterPro" id="IPR001509">
    <property type="entry name" value="Epimerase_deHydtase"/>
</dbReference>
<dbReference type="AlphaFoldDB" id="A0A7W2EK62"/>
<accession>A0A7W2EK62</accession>
<dbReference type="EMBL" id="JACEZS010000017">
    <property type="protein sequence ID" value="MBA5607432.1"/>
    <property type="molecule type" value="Genomic_DNA"/>
</dbReference>
<dbReference type="PANTHER" id="PTHR43245">
    <property type="entry name" value="BIFUNCTIONAL POLYMYXIN RESISTANCE PROTEIN ARNA"/>
    <property type="match status" value="1"/>
</dbReference>
<dbReference type="InterPro" id="IPR036291">
    <property type="entry name" value="NAD(P)-bd_dom_sf"/>
</dbReference>
<protein>
    <submittedName>
        <fullName evidence="2">NAD(P)-dependent oxidoreductase</fullName>
    </submittedName>
</protein>
<evidence type="ECO:0000313" key="2">
    <source>
        <dbReference type="EMBL" id="MBA5607432.1"/>
    </source>
</evidence>
<gene>
    <name evidence="2" type="ORF">H3H36_18910</name>
</gene>
<dbReference type="RefSeq" id="WP_182219646.1">
    <property type="nucleotide sequence ID" value="NZ_JACEZS010000017.1"/>
</dbReference>
<reference evidence="2 3" key="1">
    <citation type="submission" date="2020-07" db="EMBL/GenBank/DDBJ databases">
        <title>Novel species isolated from subtropical streams in China.</title>
        <authorList>
            <person name="Lu H."/>
        </authorList>
    </citation>
    <scope>NUCLEOTIDE SEQUENCE [LARGE SCALE GENOMIC DNA]</scope>
    <source>
        <strain evidence="2 3">FT3S</strain>
    </source>
</reference>
<name>A0A7W2EK62_9BURK</name>
<dbReference type="Proteomes" id="UP000566711">
    <property type="component" value="Unassembled WGS sequence"/>
</dbReference>